<dbReference type="Pfam" id="PF13091">
    <property type="entry name" value="PLDc_2"/>
    <property type="match status" value="2"/>
</dbReference>
<dbReference type="GO" id="GO:0016042">
    <property type="term" value="P:lipid catabolic process"/>
    <property type="evidence" value="ECO:0007669"/>
    <property type="project" value="UniProtKB-KW"/>
</dbReference>
<evidence type="ECO:0000256" key="11">
    <source>
        <dbReference type="ARBA" id="ARBA00029594"/>
    </source>
</evidence>
<organism evidence="14 15">
    <name type="scientific">Aestuariispira insulae</name>
    <dbReference type="NCBI Taxonomy" id="1461337"/>
    <lineage>
        <taxon>Bacteria</taxon>
        <taxon>Pseudomonadati</taxon>
        <taxon>Pseudomonadota</taxon>
        <taxon>Alphaproteobacteria</taxon>
        <taxon>Rhodospirillales</taxon>
        <taxon>Kiloniellaceae</taxon>
        <taxon>Aestuariispira</taxon>
    </lineage>
</organism>
<dbReference type="GO" id="GO:0004630">
    <property type="term" value="F:phospholipase D activity"/>
    <property type="evidence" value="ECO:0007669"/>
    <property type="project" value="UniProtKB-EC"/>
</dbReference>
<dbReference type="Proteomes" id="UP000256845">
    <property type="component" value="Unassembled WGS sequence"/>
</dbReference>
<accession>A0A3D9H8M7</accession>
<dbReference type="PANTHER" id="PTHR43856:SF1">
    <property type="entry name" value="MITOCHONDRIAL CARDIOLIPIN HYDROLASE"/>
    <property type="match status" value="1"/>
</dbReference>
<dbReference type="InterPro" id="IPR051406">
    <property type="entry name" value="PLD_domain"/>
</dbReference>
<evidence type="ECO:0000256" key="3">
    <source>
        <dbReference type="ARBA" id="ARBA00004613"/>
    </source>
</evidence>
<keyword evidence="8" id="KW-0378">Hydrolase</keyword>
<feature type="domain" description="PLD phosphodiesterase" evidence="13">
    <location>
        <begin position="456"/>
        <end position="487"/>
    </location>
</feature>
<keyword evidence="15" id="KW-1185">Reference proteome</keyword>
<dbReference type="PROSITE" id="PS50035">
    <property type="entry name" value="PLD"/>
    <property type="match status" value="1"/>
</dbReference>
<dbReference type="GO" id="GO:0006793">
    <property type="term" value="P:phosphorus metabolic process"/>
    <property type="evidence" value="ECO:0007669"/>
    <property type="project" value="UniProtKB-ARBA"/>
</dbReference>
<evidence type="ECO:0000256" key="7">
    <source>
        <dbReference type="ARBA" id="ARBA00022525"/>
    </source>
</evidence>
<keyword evidence="10" id="KW-0443">Lipid metabolism</keyword>
<dbReference type="GO" id="GO:0016891">
    <property type="term" value="F:RNA endonuclease activity producing 5'-phosphomonoesters, hydrolytic mechanism"/>
    <property type="evidence" value="ECO:0007669"/>
    <property type="project" value="TreeGrafter"/>
</dbReference>
<dbReference type="AlphaFoldDB" id="A0A3D9H8M7"/>
<evidence type="ECO:0000256" key="9">
    <source>
        <dbReference type="ARBA" id="ARBA00022963"/>
    </source>
</evidence>
<dbReference type="RefSeq" id="WP_115938432.1">
    <property type="nucleotide sequence ID" value="NZ_QRDW01000011.1"/>
</dbReference>
<name>A0A3D9H8M7_9PROT</name>
<dbReference type="Gene3D" id="3.30.870.10">
    <property type="entry name" value="Endonuclease Chain A"/>
    <property type="match status" value="2"/>
</dbReference>
<dbReference type="SUPFAM" id="SSF56024">
    <property type="entry name" value="Phospholipase D/nuclease"/>
    <property type="match status" value="2"/>
</dbReference>
<protein>
    <recommendedName>
        <fullName evidence="6">Phospholipase D</fullName>
        <ecNumber evidence="5">3.1.4.4</ecNumber>
    </recommendedName>
    <alternativeName>
        <fullName evidence="11">Choline phosphatase</fullName>
    </alternativeName>
</protein>
<dbReference type="PANTHER" id="PTHR43856">
    <property type="entry name" value="CARDIOLIPIN HYDROLASE"/>
    <property type="match status" value="1"/>
</dbReference>
<dbReference type="InterPro" id="IPR025202">
    <property type="entry name" value="PLD-like_dom"/>
</dbReference>
<evidence type="ECO:0000256" key="6">
    <source>
        <dbReference type="ARBA" id="ARBA00018392"/>
    </source>
</evidence>
<evidence type="ECO:0000313" key="15">
    <source>
        <dbReference type="Proteomes" id="UP000256845"/>
    </source>
</evidence>
<comment type="subcellular location">
    <subcellularLocation>
        <location evidence="3">Secreted</location>
    </subcellularLocation>
</comment>
<comment type="function">
    <text evidence="2">Could be a virulence factor.</text>
</comment>
<reference evidence="14 15" key="1">
    <citation type="submission" date="2018-07" db="EMBL/GenBank/DDBJ databases">
        <title>Genomic Encyclopedia of Type Strains, Phase III (KMG-III): the genomes of soil and plant-associated and newly described type strains.</title>
        <authorList>
            <person name="Whitman W."/>
        </authorList>
    </citation>
    <scope>NUCLEOTIDE SEQUENCE [LARGE SCALE GENOMIC DNA]</scope>
    <source>
        <strain evidence="14 15">CECT 8488</strain>
    </source>
</reference>
<dbReference type="GO" id="GO:0005576">
    <property type="term" value="C:extracellular region"/>
    <property type="evidence" value="ECO:0007669"/>
    <property type="project" value="UniProtKB-SubCell"/>
</dbReference>
<keyword evidence="7" id="KW-0964">Secreted</keyword>
<dbReference type="InterPro" id="IPR001736">
    <property type="entry name" value="PLipase_D/transphosphatidylase"/>
</dbReference>
<feature type="region of interest" description="Disordered" evidence="12">
    <location>
        <begin position="61"/>
        <end position="84"/>
    </location>
</feature>
<dbReference type="CDD" id="cd09172">
    <property type="entry name" value="PLDc_Nuc_like_unchar1_1"/>
    <property type="match status" value="1"/>
</dbReference>
<gene>
    <name evidence="14" type="ORF">DFP90_11182</name>
</gene>
<keyword evidence="9" id="KW-0442">Lipid degradation</keyword>
<dbReference type="EMBL" id="QRDW01000011">
    <property type="protein sequence ID" value="RED45835.1"/>
    <property type="molecule type" value="Genomic_DNA"/>
</dbReference>
<evidence type="ECO:0000256" key="4">
    <source>
        <dbReference type="ARBA" id="ARBA00008664"/>
    </source>
</evidence>
<sequence>MRVEKNGISVHAIAGARNVLFGFDATPQAQQGLLGFTLGKRNPGSGQISWMRGFKFFEETVPDPQPGERRSTREHPIQGFQWGDYGAEPATTTDYVIQAVYGSPTDLSYGPEIEISATTGNDESDQHSVFFNRGAIPSQAFADRFGNVGPSGDEMNDPDNEKVKWLSRGLLDAVLTFIRSANGPRYELRVAAYEFFYPPVIEALKAAAGTGAKIQVCYDGGDRKRDGTITYNNTSTANKAAVETMRLNQVANLTLHPRTMFSKIPHNKFFVLLKDDQPIEILTGSTNITPSGFLGQSNVAHVVRDPGVAERYNRYWKQLARDPGTRDFKRFNNTAFPDPEGTLHENSIQTMFSPRKKGLLEWIAREMDKAENSVMFTAAFGVADQLVEIFEEDKDYLRFILMERRDREDQARLMTDRDTRIALGTKLNSTAISKKINGYRLDEWFRAEEHFRTRGHVFYIHTKFMLLDALSENPQIFSGSANFSDPSVEGNDENMLLMRGPDYKQVAQIYLTEFMRLFNHLYFRTVAVRRALSGTGNPRRAAILEPDDRWVARHFNAGSYHDRLRNLYR</sequence>
<dbReference type="EC" id="3.1.4.4" evidence="5"/>
<evidence type="ECO:0000313" key="14">
    <source>
        <dbReference type="EMBL" id="RED45835.1"/>
    </source>
</evidence>
<comment type="similarity">
    <text evidence="4">Belongs to the phospholipase D family.</text>
</comment>
<evidence type="ECO:0000256" key="12">
    <source>
        <dbReference type="SAM" id="MobiDB-lite"/>
    </source>
</evidence>
<comment type="caution">
    <text evidence="14">The sequence shown here is derived from an EMBL/GenBank/DDBJ whole genome shotgun (WGS) entry which is preliminary data.</text>
</comment>
<evidence type="ECO:0000256" key="2">
    <source>
        <dbReference type="ARBA" id="ARBA00003145"/>
    </source>
</evidence>
<feature type="compositionally biased region" description="Basic and acidic residues" evidence="12">
    <location>
        <begin position="66"/>
        <end position="76"/>
    </location>
</feature>
<evidence type="ECO:0000256" key="5">
    <source>
        <dbReference type="ARBA" id="ARBA00012027"/>
    </source>
</evidence>
<comment type="catalytic activity">
    <reaction evidence="1">
        <text>a 1,2-diacyl-sn-glycero-3-phosphocholine + H2O = a 1,2-diacyl-sn-glycero-3-phosphate + choline + H(+)</text>
        <dbReference type="Rhea" id="RHEA:14445"/>
        <dbReference type="ChEBI" id="CHEBI:15354"/>
        <dbReference type="ChEBI" id="CHEBI:15377"/>
        <dbReference type="ChEBI" id="CHEBI:15378"/>
        <dbReference type="ChEBI" id="CHEBI:57643"/>
        <dbReference type="ChEBI" id="CHEBI:58608"/>
        <dbReference type="EC" id="3.1.4.4"/>
    </reaction>
</comment>
<evidence type="ECO:0000256" key="8">
    <source>
        <dbReference type="ARBA" id="ARBA00022801"/>
    </source>
</evidence>
<evidence type="ECO:0000259" key="13">
    <source>
        <dbReference type="PROSITE" id="PS50035"/>
    </source>
</evidence>
<proteinExistence type="inferred from homology"/>
<evidence type="ECO:0000256" key="10">
    <source>
        <dbReference type="ARBA" id="ARBA00023098"/>
    </source>
</evidence>
<dbReference type="OrthoDB" id="9789376at2"/>
<evidence type="ECO:0000256" key="1">
    <source>
        <dbReference type="ARBA" id="ARBA00000798"/>
    </source>
</evidence>